<evidence type="ECO:0000256" key="1">
    <source>
        <dbReference type="SAM" id="Phobius"/>
    </source>
</evidence>
<sequence>MLMMAFVFSALLFTTTTIWMAILVLKQQVKKLSYTVNKNDPSITIQLNQKLRQEFGFDFVYIAMIFFAFLAWQNSVMIPTLTAFVVPTSLTVKCSLLTIVNLASTLINYLFLKQTRTKNEFIQNFYKEYNN</sequence>
<dbReference type="EMBL" id="JQCF01000001">
    <property type="protein sequence ID" value="KRO00796.1"/>
    <property type="molecule type" value="Genomic_DNA"/>
</dbReference>
<feature type="transmembrane region" description="Helical" evidence="1">
    <location>
        <begin position="55"/>
        <end position="72"/>
    </location>
</feature>
<keyword evidence="1" id="KW-1133">Transmembrane helix</keyword>
<keyword evidence="1" id="KW-0812">Transmembrane</keyword>
<accession>A0A0R2LKS4</accession>
<dbReference type="PATRIC" id="fig|993692.3.peg.117"/>
<dbReference type="Proteomes" id="UP000051006">
    <property type="component" value="Unassembled WGS sequence"/>
</dbReference>
<evidence type="ECO:0000313" key="2">
    <source>
        <dbReference type="EMBL" id="KRO00796.1"/>
    </source>
</evidence>
<feature type="transmembrane region" description="Helical" evidence="1">
    <location>
        <begin position="6"/>
        <end position="25"/>
    </location>
</feature>
<organism evidence="2 3">
    <name type="scientific">Companilactobacillus kimchiensis</name>
    <dbReference type="NCBI Taxonomy" id="993692"/>
    <lineage>
        <taxon>Bacteria</taxon>
        <taxon>Bacillati</taxon>
        <taxon>Bacillota</taxon>
        <taxon>Bacilli</taxon>
        <taxon>Lactobacillales</taxon>
        <taxon>Lactobacillaceae</taxon>
        <taxon>Companilactobacillus</taxon>
    </lineage>
</organism>
<proteinExistence type="predicted"/>
<dbReference type="RefSeq" id="WP_057879536.1">
    <property type="nucleotide sequence ID" value="NZ_JQCF01000001.1"/>
</dbReference>
<feature type="transmembrane region" description="Helical" evidence="1">
    <location>
        <begin position="84"/>
        <end position="111"/>
    </location>
</feature>
<gene>
    <name evidence="2" type="ORF">IV57_GL000116</name>
</gene>
<keyword evidence="1" id="KW-0472">Membrane</keyword>
<protein>
    <submittedName>
        <fullName evidence="2">Uncharacterized protein</fullName>
    </submittedName>
</protein>
<reference evidence="2 3" key="1">
    <citation type="journal article" date="2015" name="Genome Announc.">
        <title>Expanding the biotechnology potential of lactobacilli through comparative genomics of 213 strains and associated genera.</title>
        <authorList>
            <person name="Sun Z."/>
            <person name="Harris H.M."/>
            <person name="McCann A."/>
            <person name="Guo C."/>
            <person name="Argimon S."/>
            <person name="Zhang W."/>
            <person name="Yang X."/>
            <person name="Jeffery I.B."/>
            <person name="Cooney J.C."/>
            <person name="Kagawa T.F."/>
            <person name="Liu W."/>
            <person name="Song Y."/>
            <person name="Salvetti E."/>
            <person name="Wrobel A."/>
            <person name="Rasinkangas P."/>
            <person name="Parkhill J."/>
            <person name="Rea M.C."/>
            <person name="O'Sullivan O."/>
            <person name="Ritari J."/>
            <person name="Douillard F.P."/>
            <person name="Paul Ross R."/>
            <person name="Yang R."/>
            <person name="Briner A.E."/>
            <person name="Felis G.E."/>
            <person name="de Vos W.M."/>
            <person name="Barrangou R."/>
            <person name="Klaenhammer T.R."/>
            <person name="Caufield P.W."/>
            <person name="Cui Y."/>
            <person name="Zhang H."/>
            <person name="O'Toole P.W."/>
        </authorList>
    </citation>
    <scope>NUCLEOTIDE SEQUENCE [LARGE SCALE GENOMIC DNA]</scope>
    <source>
        <strain evidence="2 3">DSM 24716</strain>
    </source>
</reference>
<keyword evidence="3" id="KW-1185">Reference proteome</keyword>
<comment type="caution">
    <text evidence="2">The sequence shown here is derived from an EMBL/GenBank/DDBJ whole genome shotgun (WGS) entry which is preliminary data.</text>
</comment>
<name>A0A0R2LKS4_9LACO</name>
<dbReference type="AlphaFoldDB" id="A0A0R2LKS4"/>
<evidence type="ECO:0000313" key="3">
    <source>
        <dbReference type="Proteomes" id="UP000051006"/>
    </source>
</evidence>
<dbReference type="STRING" id="993692.IV57_GL000116"/>